<evidence type="ECO:0000313" key="3">
    <source>
        <dbReference type="Proteomes" id="UP001596244"/>
    </source>
</evidence>
<protein>
    <submittedName>
        <fullName evidence="2">EthD family reductase</fullName>
    </submittedName>
</protein>
<dbReference type="InterPro" id="IPR009799">
    <property type="entry name" value="EthD_dom"/>
</dbReference>
<dbReference type="Pfam" id="PF07110">
    <property type="entry name" value="EthD"/>
    <property type="match status" value="1"/>
</dbReference>
<comment type="caution">
    <text evidence="2">The sequence shown here is derived from an EMBL/GenBank/DDBJ whole genome shotgun (WGS) entry which is preliminary data.</text>
</comment>
<gene>
    <name evidence="2" type="ORF">ACFPUZ_09410</name>
</gene>
<dbReference type="NCBIfam" id="TIGR02118">
    <property type="entry name" value="EthD family reductase"/>
    <property type="match status" value="1"/>
</dbReference>
<dbReference type="Gene3D" id="3.30.70.100">
    <property type="match status" value="1"/>
</dbReference>
<proteinExistence type="predicted"/>
<accession>A0ABW1QCL8</accession>
<sequence>MIKIVAVISKKPELSREEFLRHWNDDHPAYVRRLPGIRRYRQNPAIDHPKSWPFDGMAELWFDSVQDVKQAYAGAAGADLLAHEELFLSDMQWFISEEVEIDL</sequence>
<reference evidence="3" key="1">
    <citation type="journal article" date="2019" name="Int. J. Syst. Evol. Microbiol.">
        <title>The Global Catalogue of Microorganisms (GCM) 10K type strain sequencing project: providing services to taxonomists for standard genome sequencing and annotation.</title>
        <authorList>
            <consortium name="The Broad Institute Genomics Platform"/>
            <consortium name="The Broad Institute Genome Sequencing Center for Infectious Disease"/>
            <person name="Wu L."/>
            <person name="Ma J."/>
        </authorList>
    </citation>
    <scope>NUCLEOTIDE SEQUENCE [LARGE SCALE GENOMIC DNA]</scope>
    <source>
        <strain evidence="3">CCUG 51943</strain>
    </source>
</reference>
<feature type="domain" description="EthD" evidence="1">
    <location>
        <begin position="11"/>
        <end position="88"/>
    </location>
</feature>
<dbReference type="Proteomes" id="UP001596244">
    <property type="component" value="Unassembled WGS sequence"/>
</dbReference>
<evidence type="ECO:0000259" key="1">
    <source>
        <dbReference type="Pfam" id="PF07110"/>
    </source>
</evidence>
<keyword evidence="3" id="KW-1185">Reference proteome</keyword>
<dbReference type="InterPro" id="IPR011008">
    <property type="entry name" value="Dimeric_a/b-barrel"/>
</dbReference>
<evidence type="ECO:0000313" key="2">
    <source>
        <dbReference type="EMBL" id="MFC6147021.1"/>
    </source>
</evidence>
<organism evidence="2 3">
    <name type="scientific">Corynebacterium nasicanis</name>
    <dbReference type="NCBI Taxonomy" id="1448267"/>
    <lineage>
        <taxon>Bacteria</taxon>
        <taxon>Bacillati</taxon>
        <taxon>Actinomycetota</taxon>
        <taxon>Actinomycetes</taxon>
        <taxon>Mycobacteriales</taxon>
        <taxon>Corynebacteriaceae</taxon>
        <taxon>Corynebacterium</taxon>
    </lineage>
</organism>
<dbReference type="RefSeq" id="WP_377001661.1">
    <property type="nucleotide sequence ID" value="NZ_JBHSQE010000009.1"/>
</dbReference>
<dbReference type="EMBL" id="JBHSQE010000009">
    <property type="protein sequence ID" value="MFC6147021.1"/>
    <property type="molecule type" value="Genomic_DNA"/>
</dbReference>
<name>A0ABW1QCL8_9CORY</name>
<dbReference type="SUPFAM" id="SSF54909">
    <property type="entry name" value="Dimeric alpha+beta barrel"/>
    <property type="match status" value="1"/>
</dbReference>